<evidence type="ECO:0000313" key="1">
    <source>
        <dbReference type="EMBL" id="EEI90800.1"/>
    </source>
</evidence>
<dbReference type="RefSeq" id="WP_003002593.1">
    <property type="nucleotide sequence ID" value="NZ_GG668630.1"/>
</dbReference>
<dbReference type="HOGENOM" id="CLU_1642651_0_0_10"/>
<dbReference type="EMBL" id="ACHB01000086">
    <property type="protein sequence ID" value="EEI90800.1"/>
    <property type="molecule type" value="Genomic_DNA"/>
</dbReference>
<dbReference type="AlphaFoldDB" id="C2G2B0"/>
<reference evidence="1 2" key="1">
    <citation type="submission" date="2009-01" db="EMBL/GenBank/DDBJ databases">
        <authorList>
            <person name="Qin X."/>
            <person name="Bachman B."/>
            <person name="Battles P."/>
            <person name="Bell A."/>
            <person name="Bess C."/>
            <person name="Bickham C."/>
            <person name="Chaboub L."/>
            <person name="Chen D."/>
            <person name="Coyle M."/>
            <person name="Deiros D.R."/>
            <person name="Dinh H."/>
            <person name="Forbes L."/>
            <person name="Fowler G."/>
            <person name="Francisco L."/>
            <person name="Fu Q."/>
            <person name="Gubbala S."/>
            <person name="Hale W."/>
            <person name="Han Y."/>
            <person name="Hemphill L."/>
            <person name="Highlander S.K."/>
            <person name="Hirani K."/>
            <person name="Hogues M."/>
            <person name="Jackson L."/>
            <person name="Jakkamsetti A."/>
            <person name="Javaid M."/>
            <person name="Jiang H."/>
            <person name="Korchina V."/>
            <person name="Kovar C."/>
            <person name="Lara F."/>
            <person name="Lee S."/>
            <person name="Mata R."/>
            <person name="Mathew T."/>
            <person name="Moen C."/>
            <person name="Morales K."/>
            <person name="Munidasa M."/>
            <person name="Nazareth L."/>
            <person name="Ngo R."/>
            <person name="Nguyen L."/>
            <person name="Okwuonu G."/>
            <person name="Ongeri F."/>
            <person name="Patil S."/>
            <person name="Petrosino J."/>
            <person name="Pham C."/>
            <person name="Pham P."/>
            <person name="Pu L.-L."/>
            <person name="Puazo M."/>
            <person name="Raj R."/>
            <person name="Reid J."/>
            <person name="Rouhana J."/>
            <person name="Saada N."/>
            <person name="Shang Y."/>
            <person name="Simmons D."/>
            <person name="Thornton R."/>
            <person name="Warren J."/>
            <person name="Weissenberger G."/>
            <person name="Zhang J."/>
            <person name="Zhang L."/>
            <person name="Zhou C."/>
            <person name="Zhu D."/>
            <person name="Muzny D."/>
            <person name="Worley K."/>
            <person name="Gibbs R."/>
        </authorList>
    </citation>
    <scope>NUCLEOTIDE SEQUENCE [LARGE SCALE GENOMIC DNA]</scope>
    <source>
        <strain evidence="1 2">ATCC 33300</strain>
    </source>
</reference>
<comment type="caution">
    <text evidence="1">The sequence shown here is derived from an EMBL/GenBank/DDBJ whole genome shotgun (WGS) entry which is preliminary data.</text>
</comment>
<proteinExistence type="predicted"/>
<protein>
    <recommendedName>
        <fullName evidence="3">Outer membrane protein beta-barrel domain-containing protein</fullName>
    </recommendedName>
</protein>
<evidence type="ECO:0000313" key="2">
    <source>
        <dbReference type="Proteomes" id="UP000006241"/>
    </source>
</evidence>
<accession>C2G2B0</accession>
<dbReference type="Proteomes" id="UP000006241">
    <property type="component" value="Unassembled WGS sequence"/>
</dbReference>
<name>C2G2B0_SPHSI</name>
<sequence>MSRLYIILFLSLFYFIHSAGAQIINIGYKYEEKSMFQTTINIPFVMDKNKPYEYMAGLDYSTKNALAPSGIAPQLTGGYYIIDNKRKSNILSLQLSAGYLFDLNKNFKNQVRLSPHVYFELNGIFNFKAGYDFLMPLEKGYPYVSIGLGGLLSLRHMSIGF</sequence>
<organism evidence="1 2">
    <name type="scientific">Sphingobacterium spiritivorum ATCC 33300</name>
    <dbReference type="NCBI Taxonomy" id="525372"/>
    <lineage>
        <taxon>Bacteria</taxon>
        <taxon>Pseudomonadati</taxon>
        <taxon>Bacteroidota</taxon>
        <taxon>Sphingobacteriia</taxon>
        <taxon>Sphingobacteriales</taxon>
        <taxon>Sphingobacteriaceae</taxon>
        <taxon>Sphingobacterium</taxon>
    </lineage>
</organism>
<gene>
    <name evidence="1" type="ORF">HMPREF0765_3716</name>
</gene>
<evidence type="ECO:0008006" key="3">
    <source>
        <dbReference type="Google" id="ProtNLM"/>
    </source>
</evidence>